<sequence>MSQCASRFTDDNDEAPSPMQDVSNLFLSEIMELFKRGLEKKCNPKLIIQELDSLRFGWNMFGPEVYLKIIKAFILLLPLQEGPADLFSGFEHLMKYLGPVVQKYFHPEPFLKVFEEICAEVPALKSNGGLLLHYFYDNDLLYAYNVIQWFRYLDDKSPAKTDSVANFIEFLELPVDSDDSEDRIYVYRLKTNEK</sequence>
<dbReference type="EMBL" id="UFQS01000285">
    <property type="protein sequence ID" value="SSX02413.1"/>
    <property type="molecule type" value="Genomic_DNA"/>
</dbReference>
<dbReference type="Gene3D" id="1.25.40.180">
    <property type="match status" value="1"/>
</dbReference>
<dbReference type="InterPro" id="IPR016024">
    <property type="entry name" value="ARM-type_fold"/>
</dbReference>
<proteinExistence type="predicted"/>
<dbReference type="GO" id="GO:0003743">
    <property type="term" value="F:translation initiation factor activity"/>
    <property type="evidence" value="ECO:0007669"/>
    <property type="project" value="TreeGrafter"/>
</dbReference>
<dbReference type="VEuPathDB" id="VectorBase:CSON007559"/>
<evidence type="ECO:0000313" key="2">
    <source>
        <dbReference type="EMBL" id="SSX02413.1"/>
    </source>
</evidence>
<dbReference type="InterPro" id="IPR003307">
    <property type="entry name" value="W2_domain"/>
</dbReference>
<dbReference type="InterPro" id="IPR051956">
    <property type="entry name" value="eIF2B_epsilon"/>
</dbReference>
<dbReference type="SUPFAM" id="SSF48371">
    <property type="entry name" value="ARM repeat"/>
    <property type="match status" value="1"/>
</dbReference>
<dbReference type="EMBL" id="UFQT01000285">
    <property type="protein sequence ID" value="SSX22788.1"/>
    <property type="molecule type" value="Genomic_DNA"/>
</dbReference>
<evidence type="ECO:0000313" key="3">
    <source>
        <dbReference type="EMBL" id="SSX22788.1"/>
    </source>
</evidence>
<dbReference type="AlphaFoldDB" id="A0A336M9S6"/>
<organism evidence="3">
    <name type="scientific">Culicoides sonorensis</name>
    <name type="common">Biting midge</name>
    <dbReference type="NCBI Taxonomy" id="179676"/>
    <lineage>
        <taxon>Eukaryota</taxon>
        <taxon>Metazoa</taxon>
        <taxon>Ecdysozoa</taxon>
        <taxon>Arthropoda</taxon>
        <taxon>Hexapoda</taxon>
        <taxon>Insecta</taxon>
        <taxon>Pterygota</taxon>
        <taxon>Neoptera</taxon>
        <taxon>Endopterygota</taxon>
        <taxon>Diptera</taxon>
        <taxon>Nematocera</taxon>
        <taxon>Chironomoidea</taxon>
        <taxon>Ceratopogonidae</taxon>
        <taxon>Ceratopogoninae</taxon>
        <taxon>Culicoides</taxon>
        <taxon>Monoculicoides</taxon>
    </lineage>
</organism>
<name>A0A336M9S6_CULSO</name>
<dbReference type="CDD" id="cd11558">
    <property type="entry name" value="W2_eIF2B_epsilon"/>
    <property type="match status" value="1"/>
</dbReference>
<protein>
    <submittedName>
        <fullName evidence="3">CSON007559 protein</fullName>
    </submittedName>
</protein>
<dbReference type="GO" id="GO:0005851">
    <property type="term" value="C:eukaryotic translation initiation factor 2B complex"/>
    <property type="evidence" value="ECO:0007669"/>
    <property type="project" value="TreeGrafter"/>
</dbReference>
<accession>A0A336M9S6</accession>
<dbReference type="PANTHER" id="PTHR45887:SF1">
    <property type="entry name" value="TRANSLATION INITIATION FACTOR EIF-2B SUBUNIT EPSILON"/>
    <property type="match status" value="1"/>
</dbReference>
<dbReference type="PANTHER" id="PTHR45887">
    <property type="entry name" value="TRANSLATION INITIATION FACTOR EIF-2B SUBUNIT EPSILON"/>
    <property type="match status" value="1"/>
</dbReference>
<dbReference type="GO" id="GO:0031369">
    <property type="term" value="F:translation initiation factor binding"/>
    <property type="evidence" value="ECO:0007669"/>
    <property type="project" value="InterPro"/>
</dbReference>
<evidence type="ECO:0000259" key="1">
    <source>
        <dbReference type="PROSITE" id="PS51363"/>
    </source>
</evidence>
<reference evidence="3" key="2">
    <citation type="submission" date="2018-07" db="EMBL/GenBank/DDBJ databases">
        <authorList>
            <person name="Quirk P.G."/>
            <person name="Krulwich T.A."/>
        </authorList>
    </citation>
    <scope>NUCLEOTIDE SEQUENCE</scope>
</reference>
<dbReference type="GO" id="GO:0005085">
    <property type="term" value="F:guanyl-nucleotide exchange factor activity"/>
    <property type="evidence" value="ECO:0007669"/>
    <property type="project" value="InterPro"/>
</dbReference>
<reference evidence="2" key="1">
    <citation type="submission" date="2018-04" db="EMBL/GenBank/DDBJ databases">
        <authorList>
            <person name="Go L.Y."/>
            <person name="Mitchell J.A."/>
        </authorList>
    </citation>
    <scope>NUCLEOTIDE SEQUENCE</scope>
    <source>
        <tissue evidence="2">Whole organism</tissue>
    </source>
</reference>
<dbReference type="InterPro" id="IPR044123">
    <property type="entry name" value="W2_eIF2B_epsilon"/>
</dbReference>
<feature type="domain" description="W2" evidence="1">
    <location>
        <begin position="20"/>
        <end position="181"/>
    </location>
</feature>
<gene>
    <name evidence="3" type="primary">CSON007559</name>
</gene>
<dbReference type="PROSITE" id="PS51363">
    <property type="entry name" value="W2"/>
    <property type="match status" value="1"/>
</dbReference>